<dbReference type="GO" id="GO:0051287">
    <property type="term" value="F:NAD binding"/>
    <property type="evidence" value="ECO:0007669"/>
    <property type="project" value="InterPro"/>
</dbReference>
<evidence type="ECO:0000313" key="5">
    <source>
        <dbReference type="Proteomes" id="UP000014977"/>
    </source>
</evidence>
<evidence type="ECO:0000313" key="4">
    <source>
        <dbReference type="EMBL" id="EPR44607.1"/>
    </source>
</evidence>
<comment type="caution">
    <text evidence="4">The sequence shown here is derived from an EMBL/GenBank/DDBJ whole genome shotgun (WGS) entry which is preliminary data.</text>
</comment>
<keyword evidence="1" id="KW-0560">Oxidoreductase</keyword>
<dbReference type="OrthoDB" id="9793626at2"/>
<keyword evidence="5" id="KW-1185">Reference proteome</keyword>
<dbReference type="PANTHER" id="PTHR43333">
    <property type="entry name" value="2-HACID_DH_C DOMAIN-CONTAINING PROTEIN"/>
    <property type="match status" value="1"/>
</dbReference>
<dbReference type="FunFam" id="3.40.50.720:FF:000363">
    <property type="entry name" value="D-isomer specific 2-hydroxyacid dehydrogenase"/>
    <property type="match status" value="1"/>
</dbReference>
<reference evidence="4 5" key="1">
    <citation type="journal article" date="2013" name="Genome Announc.">
        <title>Draft genome sequences for three mercury-methylating, sulfate-reducing bacteria.</title>
        <authorList>
            <person name="Brown S.D."/>
            <person name="Hurt R.A.Jr."/>
            <person name="Gilmour C.C."/>
            <person name="Elias D.A."/>
        </authorList>
    </citation>
    <scope>NUCLEOTIDE SEQUENCE [LARGE SCALE GENOMIC DNA]</scope>
    <source>
        <strain evidence="4 5">DSM 2059</strain>
    </source>
</reference>
<name>S7U5J3_DESML</name>
<evidence type="ECO:0000256" key="1">
    <source>
        <dbReference type="ARBA" id="ARBA00023002"/>
    </source>
</evidence>
<dbReference type="InterPro" id="IPR036291">
    <property type="entry name" value="NAD(P)-bd_dom_sf"/>
</dbReference>
<dbReference type="SUPFAM" id="SSF52283">
    <property type="entry name" value="Formate/glycerate dehydrogenase catalytic domain-like"/>
    <property type="match status" value="1"/>
</dbReference>
<dbReference type="GO" id="GO:0016491">
    <property type="term" value="F:oxidoreductase activity"/>
    <property type="evidence" value="ECO:0007669"/>
    <property type="project" value="UniProtKB-KW"/>
</dbReference>
<dbReference type="RefSeq" id="WP_020875306.1">
    <property type="nucleotide sequence ID" value="NZ_ATHJ01000022.1"/>
</dbReference>
<protein>
    <submittedName>
        <fullName evidence="4">D-isomer specific 2-hydroxyacid dehydrogenase NAD-binding protein</fullName>
    </submittedName>
</protein>
<dbReference type="eggNOG" id="COG0111">
    <property type="taxonomic scope" value="Bacteria"/>
</dbReference>
<organism evidence="4 5">
    <name type="scientific">Desulfococcus multivorans DSM 2059</name>
    <dbReference type="NCBI Taxonomy" id="1121405"/>
    <lineage>
        <taxon>Bacteria</taxon>
        <taxon>Pseudomonadati</taxon>
        <taxon>Thermodesulfobacteriota</taxon>
        <taxon>Desulfobacteria</taxon>
        <taxon>Desulfobacterales</taxon>
        <taxon>Desulfococcaceae</taxon>
        <taxon>Desulfococcus</taxon>
    </lineage>
</organism>
<dbReference type="EMBL" id="ATHJ01000022">
    <property type="protein sequence ID" value="EPR44607.1"/>
    <property type="molecule type" value="Genomic_DNA"/>
</dbReference>
<dbReference type="SUPFAM" id="SSF51735">
    <property type="entry name" value="NAD(P)-binding Rossmann-fold domains"/>
    <property type="match status" value="1"/>
</dbReference>
<dbReference type="AlphaFoldDB" id="S7U5J3"/>
<dbReference type="InterPro" id="IPR006140">
    <property type="entry name" value="D-isomer_DH_NAD-bd"/>
</dbReference>
<evidence type="ECO:0000256" key="2">
    <source>
        <dbReference type="ARBA" id="ARBA00023027"/>
    </source>
</evidence>
<dbReference type="STRING" id="897.B2D07_17225"/>
<accession>S7U5J3</accession>
<dbReference type="PATRIC" id="fig|1121405.3.peg.301"/>
<dbReference type="CDD" id="cd05300">
    <property type="entry name" value="2-Hacid_dh_1"/>
    <property type="match status" value="1"/>
</dbReference>
<gene>
    <name evidence="4" type="ORF">dsmv_1066</name>
</gene>
<dbReference type="Gene3D" id="3.40.50.720">
    <property type="entry name" value="NAD(P)-binding Rossmann-like Domain"/>
    <property type="match status" value="2"/>
</dbReference>
<keyword evidence="2" id="KW-0520">NAD</keyword>
<sequence length="315" mass="34848">MTISSDTLLILSRSAARYDRLLASKCPETMERYVFQRPEAAREAVRRATIVLGDPDLAAGLLTEAPALRWFQSTFAGVDALLPLPSKRIALTRVEGVFGPAMSEYVFGYVLSLARGLFKARENQVRQVWQRIPYQRLAGRRMGICGMGDIGRHLAKTARHFGMTVWGYRLRPAACPEADRLFHPDEFHAFLAGADVVVVTLPLTPATHGLFDEAAFAAMKPTALLINVGRGPVVSEKALVRAVREGRIGGAVLDVFETEPLPADSPLWTLPEVFITPHQAAVSFAEEIVGIFLENYRRFKAGRPLKYVVDPDRGY</sequence>
<feature type="domain" description="D-isomer specific 2-hydroxyacid dehydrogenase NAD-binding" evidence="3">
    <location>
        <begin position="108"/>
        <end position="280"/>
    </location>
</feature>
<dbReference type="Pfam" id="PF02826">
    <property type="entry name" value="2-Hacid_dh_C"/>
    <property type="match status" value="1"/>
</dbReference>
<dbReference type="PANTHER" id="PTHR43333:SF1">
    <property type="entry name" value="D-ISOMER SPECIFIC 2-HYDROXYACID DEHYDROGENASE NAD-BINDING DOMAIN-CONTAINING PROTEIN"/>
    <property type="match status" value="1"/>
</dbReference>
<proteinExistence type="predicted"/>
<evidence type="ECO:0000259" key="3">
    <source>
        <dbReference type="Pfam" id="PF02826"/>
    </source>
</evidence>
<dbReference type="Proteomes" id="UP000014977">
    <property type="component" value="Unassembled WGS sequence"/>
</dbReference>